<protein>
    <recommendedName>
        <fullName evidence="4">Outer membrane protein with beta-barrel domain</fullName>
    </recommendedName>
</protein>
<evidence type="ECO:0008006" key="4">
    <source>
        <dbReference type="Google" id="ProtNLM"/>
    </source>
</evidence>
<accession>A0A3D9LJB4</accession>
<proteinExistence type="predicted"/>
<dbReference type="Proteomes" id="UP000256779">
    <property type="component" value="Unassembled WGS sequence"/>
</dbReference>
<evidence type="ECO:0000313" key="2">
    <source>
        <dbReference type="EMBL" id="REE05965.1"/>
    </source>
</evidence>
<feature type="chain" id="PRO_5017807374" description="Outer membrane protein with beta-barrel domain" evidence="1">
    <location>
        <begin position="21"/>
        <end position="222"/>
    </location>
</feature>
<name>A0A3D9LJB4_MARFU</name>
<dbReference type="AlphaFoldDB" id="A0A3D9LJB4"/>
<feature type="signal peptide" evidence="1">
    <location>
        <begin position="1"/>
        <end position="20"/>
    </location>
</feature>
<comment type="caution">
    <text evidence="2">The sequence shown here is derived from an EMBL/GenBank/DDBJ whole genome shotgun (WGS) entry which is preliminary data.</text>
</comment>
<organism evidence="2 3">
    <name type="scientific">Marinoscillum furvescens DSM 4134</name>
    <dbReference type="NCBI Taxonomy" id="1122208"/>
    <lineage>
        <taxon>Bacteria</taxon>
        <taxon>Pseudomonadati</taxon>
        <taxon>Bacteroidota</taxon>
        <taxon>Cytophagia</taxon>
        <taxon>Cytophagales</taxon>
        <taxon>Reichenbachiellaceae</taxon>
        <taxon>Marinoscillum</taxon>
    </lineage>
</organism>
<keyword evidence="3" id="KW-1185">Reference proteome</keyword>
<keyword evidence="1" id="KW-0732">Signal</keyword>
<sequence length="222" mass="24983">MKGVFCLIFSLVSFCSLGQADFLSLKVGGLNPDMVGAWGNGYHFELSYERGLIGDLFAGVGLGAGGYDDYPSYMRPTQQLFSGVPPEADKRIRNLSFAEVFGYDFYQAGMQNARIYLSYELPKFLGFRVRITPGLNLLNQQIASFRLTSARFENDQLVDYTVGFAVETFTHTAWDGEVSVQKQVTSKMKVMAYARYTQNIPTRDFNSDYYYVGLGLNRAISW</sequence>
<reference evidence="2 3" key="1">
    <citation type="submission" date="2018-07" db="EMBL/GenBank/DDBJ databases">
        <title>Genomic Encyclopedia of Type Strains, Phase IV (KMG-IV): sequencing the most valuable type-strain genomes for metagenomic binning, comparative biology and taxonomic classification.</title>
        <authorList>
            <person name="Goeker M."/>
        </authorList>
    </citation>
    <scope>NUCLEOTIDE SEQUENCE [LARGE SCALE GENOMIC DNA]</scope>
    <source>
        <strain evidence="2 3">DSM 4134</strain>
    </source>
</reference>
<dbReference type="EMBL" id="QREG01000001">
    <property type="protein sequence ID" value="REE05965.1"/>
    <property type="molecule type" value="Genomic_DNA"/>
</dbReference>
<gene>
    <name evidence="2" type="ORF">C7460_101484</name>
</gene>
<evidence type="ECO:0000256" key="1">
    <source>
        <dbReference type="SAM" id="SignalP"/>
    </source>
</evidence>
<evidence type="ECO:0000313" key="3">
    <source>
        <dbReference type="Proteomes" id="UP000256779"/>
    </source>
</evidence>